<evidence type="ECO:0000313" key="3">
    <source>
        <dbReference type="Proteomes" id="UP000587396"/>
    </source>
</evidence>
<dbReference type="SUPFAM" id="SSF53474">
    <property type="entry name" value="alpha/beta-Hydrolases"/>
    <property type="match status" value="1"/>
</dbReference>
<sequence>MKHPPAPLRLTQRPRNLMAALLALCLTFAGTALAGCSDGRGGYSTNKALFTSVYDPDDLSAHIRDQPVDYADPAHWVSRPSETPLPVDVFYFYPTSWHKVSDDESNLCAIDNEIMREAAPAVFEEQATAFETAGNVFAPYYRQIDAAYYLGESKINQMKLMSGAPLLDAFAALDYYFEHCNEGRPFILAGHSQGSNLLEYVLTGYMNEHPELKERMVAAYLIGYGVTKNTGYLTGSNAFKFAEGPDDTGVVISYNTEAPEIEGTNPVTEAGALNINPITWTRTSETAPASASKGARIGGVDVGPLADATVDRARGAVICSTVDPDEYSSANGVFPRGVYHAQDYAFYYYDLRANAELRAATYLARHGGV</sequence>
<dbReference type="InterPro" id="IPR021440">
    <property type="entry name" value="DUF3089"/>
</dbReference>
<keyword evidence="3" id="KW-1185">Reference proteome</keyword>
<dbReference type="Proteomes" id="UP000587396">
    <property type="component" value="Unassembled WGS sequence"/>
</dbReference>
<dbReference type="InterPro" id="IPR029058">
    <property type="entry name" value="AB_hydrolase_fold"/>
</dbReference>
<feature type="signal peptide" evidence="1">
    <location>
        <begin position="1"/>
        <end position="34"/>
    </location>
</feature>
<dbReference type="RefSeq" id="WP_185905625.1">
    <property type="nucleotide sequence ID" value="NZ_JACMSE010000008.1"/>
</dbReference>
<keyword evidence="1" id="KW-0732">Signal</keyword>
<evidence type="ECO:0000256" key="1">
    <source>
        <dbReference type="SAM" id="SignalP"/>
    </source>
</evidence>
<dbReference type="AlphaFoldDB" id="A0A842JKX5"/>
<dbReference type="Pfam" id="PF11288">
    <property type="entry name" value="DUF3089"/>
    <property type="match status" value="1"/>
</dbReference>
<proteinExistence type="predicted"/>
<comment type="caution">
    <text evidence="2">The sequence shown here is derived from an EMBL/GenBank/DDBJ whole genome shotgun (WGS) entry which is preliminary data.</text>
</comment>
<organism evidence="2 3">
    <name type="scientific">Gordonibacter massiliensis</name>
    <name type="common">ex Traore et al. 2017</name>
    <dbReference type="NCBI Taxonomy" id="1841863"/>
    <lineage>
        <taxon>Bacteria</taxon>
        <taxon>Bacillati</taxon>
        <taxon>Actinomycetota</taxon>
        <taxon>Coriobacteriia</taxon>
        <taxon>Eggerthellales</taxon>
        <taxon>Eggerthellaceae</taxon>
        <taxon>Gordonibacter</taxon>
    </lineage>
</organism>
<gene>
    <name evidence="2" type="ORF">H7313_10930</name>
</gene>
<protein>
    <submittedName>
        <fullName evidence="2">DUF3089 domain-containing protein</fullName>
    </submittedName>
</protein>
<reference evidence="2 3" key="1">
    <citation type="submission" date="2020-08" db="EMBL/GenBank/DDBJ databases">
        <authorList>
            <person name="Liu C."/>
            <person name="Sun Q."/>
        </authorList>
    </citation>
    <scope>NUCLEOTIDE SEQUENCE [LARGE SCALE GENOMIC DNA]</scope>
    <source>
        <strain evidence="2 3">N22</strain>
    </source>
</reference>
<dbReference type="EMBL" id="JACMSE010000008">
    <property type="protein sequence ID" value="MBC2889849.1"/>
    <property type="molecule type" value="Genomic_DNA"/>
</dbReference>
<accession>A0A842JKX5</accession>
<name>A0A842JKX5_9ACTN</name>
<evidence type="ECO:0000313" key="2">
    <source>
        <dbReference type="EMBL" id="MBC2889849.1"/>
    </source>
</evidence>
<feature type="chain" id="PRO_5032511909" evidence="1">
    <location>
        <begin position="35"/>
        <end position="369"/>
    </location>
</feature>